<protein>
    <submittedName>
        <fullName evidence="1">Uncharacterized protein</fullName>
    </submittedName>
</protein>
<organism evidence="1 2">
    <name type="scientific">Stephania cephalantha</name>
    <dbReference type="NCBI Taxonomy" id="152367"/>
    <lineage>
        <taxon>Eukaryota</taxon>
        <taxon>Viridiplantae</taxon>
        <taxon>Streptophyta</taxon>
        <taxon>Embryophyta</taxon>
        <taxon>Tracheophyta</taxon>
        <taxon>Spermatophyta</taxon>
        <taxon>Magnoliopsida</taxon>
        <taxon>Ranunculales</taxon>
        <taxon>Menispermaceae</taxon>
        <taxon>Menispermoideae</taxon>
        <taxon>Cissampelideae</taxon>
        <taxon>Stephania</taxon>
    </lineage>
</organism>
<proteinExistence type="predicted"/>
<comment type="caution">
    <text evidence="1">The sequence shown here is derived from an EMBL/GenBank/DDBJ whole genome shotgun (WGS) entry which is preliminary data.</text>
</comment>
<dbReference type="EMBL" id="JBBNAG010000002">
    <property type="protein sequence ID" value="KAK9157530.1"/>
    <property type="molecule type" value="Genomic_DNA"/>
</dbReference>
<sequence length="143" mass="16721">MASYSHKYVQFKDSYYHNVNGVEENVSVVTLKSVKVNEVTQVEDYWSETTDECEIFPTKPNIINAQDEEEEDEIKIEVILERLEEQQKESKEDQPLVLMKPPTLPCIFVKPYKGVEVKEHSWIFYTVNTFMLDDHDATDKGPE</sequence>
<evidence type="ECO:0000313" key="2">
    <source>
        <dbReference type="Proteomes" id="UP001419268"/>
    </source>
</evidence>
<keyword evidence="2" id="KW-1185">Reference proteome</keyword>
<evidence type="ECO:0000313" key="1">
    <source>
        <dbReference type="EMBL" id="KAK9157530.1"/>
    </source>
</evidence>
<reference evidence="1 2" key="1">
    <citation type="submission" date="2024-01" db="EMBL/GenBank/DDBJ databases">
        <title>Genome assemblies of Stephania.</title>
        <authorList>
            <person name="Yang L."/>
        </authorList>
    </citation>
    <scope>NUCLEOTIDE SEQUENCE [LARGE SCALE GENOMIC DNA]</scope>
    <source>
        <strain evidence="1">JXDWG</strain>
        <tissue evidence="1">Leaf</tissue>
    </source>
</reference>
<gene>
    <name evidence="1" type="ORF">Scep_004104</name>
</gene>
<dbReference type="AlphaFoldDB" id="A0AAP0KUC4"/>
<accession>A0AAP0KUC4</accession>
<name>A0AAP0KUC4_9MAGN</name>
<dbReference type="Proteomes" id="UP001419268">
    <property type="component" value="Unassembled WGS sequence"/>
</dbReference>